<dbReference type="Gene3D" id="1.20.1440.80">
    <property type="entry name" value="Gap junction channel protein cysteine-rich domain"/>
    <property type="match status" value="1"/>
</dbReference>
<evidence type="ECO:0000259" key="12">
    <source>
        <dbReference type="SMART" id="SM01089"/>
    </source>
</evidence>
<dbReference type="GO" id="GO:0007267">
    <property type="term" value="P:cell-cell signaling"/>
    <property type="evidence" value="ECO:0007669"/>
    <property type="project" value="TreeGrafter"/>
</dbReference>
<dbReference type="InterPro" id="IPR019570">
    <property type="entry name" value="Connexin_CCC"/>
</dbReference>
<keyword evidence="7 10" id="KW-1133">Transmembrane helix</keyword>
<dbReference type="PANTHER" id="PTHR11984">
    <property type="entry name" value="CONNEXIN"/>
    <property type="match status" value="1"/>
</dbReference>
<dbReference type="Proteomes" id="UP000005226">
    <property type="component" value="Chromosome 16"/>
</dbReference>
<dbReference type="GO" id="GO:0005922">
    <property type="term" value="C:connexin complex"/>
    <property type="evidence" value="ECO:0007669"/>
    <property type="project" value="InterPro"/>
</dbReference>
<keyword evidence="5 9" id="KW-0303">Gap junction</keyword>
<keyword evidence="3" id="KW-1003">Cell membrane</keyword>
<dbReference type="SMART" id="SM01089">
    <property type="entry name" value="Connexin_CCC"/>
    <property type="match status" value="1"/>
</dbReference>
<dbReference type="PANTHER" id="PTHR11984:SF109">
    <property type="entry name" value="CONNEXIN 28.1-RELATED"/>
    <property type="match status" value="1"/>
</dbReference>
<evidence type="ECO:0000256" key="10">
    <source>
        <dbReference type="SAM" id="Phobius"/>
    </source>
</evidence>
<evidence type="ECO:0000256" key="1">
    <source>
        <dbReference type="ARBA" id="ARBA00004610"/>
    </source>
</evidence>
<evidence type="ECO:0000313" key="13">
    <source>
        <dbReference type="Ensembl" id="ENSTRUP00000086683.1"/>
    </source>
</evidence>
<proteinExistence type="inferred from homology"/>
<dbReference type="FunCoup" id="A0A674PM30">
    <property type="interactions" value="39"/>
</dbReference>
<dbReference type="InterPro" id="IPR013092">
    <property type="entry name" value="Connexin_N"/>
</dbReference>
<comment type="similarity">
    <text evidence="9">Belongs to the connexin family.</text>
</comment>
<dbReference type="InterPro" id="IPR017990">
    <property type="entry name" value="Connexin_CS"/>
</dbReference>
<dbReference type="GeneTree" id="ENSGT01150000286930"/>
<reference evidence="13" key="2">
    <citation type="submission" date="2025-08" db="UniProtKB">
        <authorList>
            <consortium name="Ensembl"/>
        </authorList>
    </citation>
    <scope>IDENTIFICATION</scope>
</reference>
<evidence type="ECO:0000256" key="7">
    <source>
        <dbReference type="ARBA" id="ARBA00022989"/>
    </source>
</evidence>
<evidence type="ECO:0000256" key="9">
    <source>
        <dbReference type="RuleBase" id="RU000630"/>
    </source>
</evidence>
<organism evidence="13 14">
    <name type="scientific">Takifugu rubripes</name>
    <name type="common">Japanese pufferfish</name>
    <name type="synonym">Fugu rubripes</name>
    <dbReference type="NCBI Taxonomy" id="31033"/>
    <lineage>
        <taxon>Eukaryota</taxon>
        <taxon>Metazoa</taxon>
        <taxon>Chordata</taxon>
        <taxon>Craniata</taxon>
        <taxon>Vertebrata</taxon>
        <taxon>Euteleostomi</taxon>
        <taxon>Actinopterygii</taxon>
        <taxon>Neopterygii</taxon>
        <taxon>Teleostei</taxon>
        <taxon>Neoteleostei</taxon>
        <taxon>Acanthomorphata</taxon>
        <taxon>Eupercaria</taxon>
        <taxon>Tetraodontiformes</taxon>
        <taxon>Tetradontoidea</taxon>
        <taxon>Tetraodontidae</taxon>
        <taxon>Takifugu</taxon>
    </lineage>
</organism>
<evidence type="ECO:0000256" key="3">
    <source>
        <dbReference type="ARBA" id="ARBA00022475"/>
    </source>
</evidence>
<accession>A0A674PM30</accession>
<dbReference type="PROSITE" id="PS00408">
    <property type="entry name" value="CONNEXINS_2"/>
    <property type="match status" value="1"/>
</dbReference>
<dbReference type="PRINTS" id="PR00206">
    <property type="entry name" value="CONNEXIN"/>
</dbReference>
<evidence type="ECO:0000313" key="14">
    <source>
        <dbReference type="Proteomes" id="UP000005226"/>
    </source>
</evidence>
<evidence type="ECO:0000256" key="5">
    <source>
        <dbReference type="ARBA" id="ARBA00022868"/>
    </source>
</evidence>
<evidence type="ECO:0000256" key="6">
    <source>
        <dbReference type="ARBA" id="ARBA00022949"/>
    </source>
</evidence>
<name>A0A674PM30_TAKRU</name>
<feature type="domain" description="Connexin N-terminal" evidence="11">
    <location>
        <begin position="43"/>
        <end position="76"/>
    </location>
</feature>
<feature type="transmembrane region" description="Helical" evidence="10">
    <location>
        <begin position="181"/>
        <end position="205"/>
    </location>
</feature>
<dbReference type="OMA" id="QICNCTR"/>
<dbReference type="GO" id="GO:0005243">
    <property type="term" value="F:gap junction channel activity"/>
    <property type="evidence" value="ECO:0007669"/>
    <property type="project" value="TreeGrafter"/>
</dbReference>
<comment type="function">
    <text evidence="9">One gap junction consists of a cluster of closely packed pairs of transmembrane channels, the connexons, through which materials of low MW diffuse from one cell to a neighboring cell.</text>
</comment>
<reference evidence="13" key="3">
    <citation type="submission" date="2025-09" db="UniProtKB">
        <authorList>
            <consortium name="Ensembl"/>
        </authorList>
    </citation>
    <scope>IDENTIFICATION</scope>
</reference>
<keyword evidence="4 9" id="KW-0812">Transmembrane</keyword>
<dbReference type="InterPro" id="IPR038359">
    <property type="entry name" value="Connexin_N_sf"/>
</dbReference>
<evidence type="ECO:0000256" key="2">
    <source>
        <dbReference type="ARBA" id="ARBA00004651"/>
    </source>
</evidence>
<dbReference type="InterPro" id="IPR000500">
    <property type="entry name" value="Connexin"/>
</dbReference>
<keyword evidence="6" id="KW-0965">Cell junction</keyword>
<sequence>MGEWSFLSSLLDKVQSHSSVIGKVWLSVVFIFRIMIIGAGADKVWGDEQSNMICNTKQPGCKNVCYDHIIFVTTPTLVYLGHVLHVIHKENKMREYMKTHSQSNLAKYPKYSDEKGHVELKGNLLGTYITSIFFRIILEIAFIVGQYYLYGFIMDPKVVCSRAPCPFTVECFMSRPTEKTIFILFMLAVSCASLLLNVAELFYLLHFRLKKRSKSLPALSLAIHPHFNSESKKLKKYRKSTKTEKRK</sequence>
<dbReference type="Pfam" id="PF00029">
    <property type="entry name" value="Connexin"/>
    <property type="match status" value="1"/>
</dbReference>
<evidence type="ECO:0000259" key="11">
    <source>
        <dbReference type="SMART" id="SM00037"/>
    </source>
</evidence>
<evidence type="ECO:0000256" key="8">
    <source>
        <dbReference type="ARBA" id="ARBA00023136"/>
    </source>
</evidence>
<feature type="transmembrane region" description="Helical" evidence="10">
    <location>
        <begin position="125"/>
        <end position="149"/>
    </location>
</feature>
<keyword evidence="8 10" id="KW-0472">Membrane</keyword>
<comment type="subunit">
    <text evidence="9">A connexon is composed of a hexamer of connexins.</text>
</comment>
<evidence type="ECO:0000256" key="4">
    <source>
        <dbReference type="ARBA" id="ARBA00022692"/>
    </source>
</evidence>
<feature type="transmembrane region" description="Helical" evidence="10">
    <location>
        <begin position="20"/>
        <end position="41"/>
    </location>
</feature>
<protein>
    <recommendedName>
        <fullName evidence="9">Gap junction protein</fullName>
    </recommendedName>
</protein>
<dbReference type="InParanoid" id="A0A674PM30"/>
<dbReference type="SMART" id="SM00037">
    <property type="entry name" value="CNX"/>
    <property type="match status" value="1"/>
</dbReference>
<feature type="transmembrane region" description="Helical" evidence="10">
    <location>
        <begin position="69"/>
        <end position="87"/>
    </location>
</feature>
<dbReference type="AlphaFoldDB" id="A0A674PM30"/>
<keyword evidence="14" id="KW-1185">Reference proteome</keyword>
<dbReference type="Ensembl" id="ENSTRUT00000076297.1">
    <property type="protein sequence ID" value="ENSTRUP00000086683.1"/>
    <property type="gene ID" value="ENSTRUG00000026599.1"/>
</dbReference>
<comment type="subcellular location">
    <subcellularLocation>
        <location evidence="1">Cell junction</location>
        <location evidence="1">Gap junction</location>
    </subcellularLocation>
    <subcellularLocation>
        <location evidence="2 9">Cell membrane</location>
        <topology evidence="2 9">Multi-pass membrane protein</topology>
    </subcellularLocation>
</comment>
<feature type="domain" description="Connexin cysteine-rich" evidence="12">
    <location>
        <begin position="138"/>
        <end position="204"/>
    </location>
</feature>
<dbReference type="PROSITE" id="PS00407">
    <property type="entry name" value="CONNEXINS_1"/>
    <property type="match status" value="1"/>
</dbReference>
<reference evidence="13 14" key="1">
    <citation type="journal article" date="2011" name="Genome Biol. Evol.">
        <title>Integration of the genetic map and genome assembly of fugu facilitates insights into distinct features of genome evolution in teleosts and mammals.</title>
        <authorList>
            <person name="Kai W."/>
            <person name="Kikuchi K."/>
            <person name="Tohari S."/>
            <person name="Chew A.K."/>
            <person name="Tay A."/>
            <person name="Fujiwara A."/>
            <person name="Hosoya S."/>
            <person name="Suetake H."/>
            <person name="Naruse K."/>
            <person name="Brenner S."/>
            <person name="Suzuki Y."/>
            <person name="Venkatesh B."/>
        </authorList>
    </citation>
    <scope>NUCLEOTIDE SEQUENCE [LARGE SCALE GENOMIC DNA]</scope>
</reference>